<name>A0A9Q1LTG3_9SOLA</name>
<comment type="caution">
    <text evidence="2">The sequence shown here is derived from an EMBL/GenBank/DDBJ whole genome shotgun (WGS) entry which is preliminary data.</text>
</comment>
<feature type="region of interest" description="Disordered" evidence="1">
    <location>
        <begin position="27"/>
        <end position="83"/>
    </location>
</feature>
<reference evidence="3" key="1">
    <citation type="journal article" date="2023" name="Proc. Natl. Acad. Sci. U.S.A.">
        <title>Genomic and structural basis for evolution of tropane alkaloid biosynthesis.</title>
        <authorList>
            <person name="Wanga Y.-J."/>
            <person name="Taina T."/>
            <person name="Yua J.-Y."/>
            <person name="Lia J."/>
            <person name="Xua B."/>
            <person name="Chenc J."/>
            <person name="D'Auriad J.C."/>
            <person name="Huanga J.-P."/>
            <person name="Huanga S.-X."/>
        </authorList>
    </citation>
    <scope>NUCLEOTIDE SEQUENCE [LARGE SCALE GENOMIC DNA]</scope>
    <source>
        <strain evidence="3">cv. KIB-2019</strain>
    </source>
</reference>
<evidence type="ECO:0000256" key="1">
    <source>
        <dbReference type="SAM" id="MobiDB-lite"/>
    </source>
</evidence>
<protein>
    <submittedName>
        <fullName evidence="2">Uncharacterized protein</fullName>
    </submittedName>
</protein>
<keyword evidence="3" id="KW-1185">Reference proteome</keyword>
<feature type="compositionally biased region" description="Basic and acidic residues" evidence="1">
    <location>
        <begin position="60"/>
        <end position="78"/>
    </location>
</feature>
<evidence type="ECO:0000313" key="2">
    <source>
        <dbReference type="EMBL" id="KAJ8541917.1"/>
    </source>
</evidence>
<proteinExistence type="predicted"/>
<sequence>MVENHPRTRSRKNVEVIPSVNTIKSVENVVIDDEAEIEQEDEKPDDKDESDNEREESDEGVDHKDDGRNERDEVDTKVHHFLVPTHQETYQPFMRDFVPLGQDFPEKRIDRLRKELEGVMTITRE</sequence>
<dbReference type="Proteomes" id="UP001152561">
    <property type="component" value="Unassembled WGS sequence"/>
</dbReference>
<evidence type="ECO:0000313" key="3">
    <source>
        <dbReference type="Proteomes" id="UP001152561"/>
    </source>
</evidence>
<gene>
    <name evidence="2" type="ORF">K7X08_016783</name>
</gene>
<feature type="compositionally biased region" description="Acidic residues" evidence="1">
    <location>
        <begin position="30"/>
        <end position="59"/>
    </location>
</feature>
<accession>A0A9Q1LTG3</accession>
<organism evidence="2 3">
    <name type="scientific">Anisodus acutangulus</name>
    <dbReference type="NCBI Taxonomy" id="402998"/>
    <lineage>
        <taxon>Eukaryota</taxon>
        <taxon>Viridiplantae</taxon>
        <taxon>Streptophyta</taxon>
        <taxon>Embryophyta</taxon>
        <taxon>Tracheophyta</taxon>
        <taxon>Spermatophyta</taxon>
        <taxon>Magnoliopsida</taxon>
        <taxon>eudicotyledons</taxon>
        <taxon>Gunneridae</taxon>
        <taxon>Pentapetalae</taxon>
        <taxon>asterids</taxon>
        <taxon>lamiids</taxon>
        <taxon>Solanales</taxon>
        <taxon>Solanaceae</taxon>
        <taxon>Solanoideae</taxon>
        <taxon>Hyoscyameae</taxon>
        <taxon>Anisodus</taxon>
    </lineage>
</organism>
<dbReference type="EMBL" id="JAJAGQ010000015">
    <property type="protein sequence ID" value="KAJ8541917.1"/>
    <property type="molecule type" value="Genomic_DNA"/>
</dbReference>
<dbReference type="AlphaFoldDB" id="A0A9Q1LTG3"/>